<protein>
    <submittedName>
        <fullName evidence="1">Uncharacterized protein</fullName>
    </submittedName>
</protein>
<organism evidence="1 2">
    <name type="scientific">Theobroma cacao</name>
    <name type="common">Cacao</name>
    <name type="synonym">Cocoa</name>
    <dbReference type="NCBI Taxonomy" id="3641"/>
    <lineage>
        <taxon>Eukaryota</taxon>
        <taxon>Viridiplantae</taxon>
        <taxon>Streptophyta</taxon>
        <taxon>Embryophyta</taxon>
        <taxon>Tracheophyta</taxon>
        <taxon>Spermatophyta</taxon>
        <taxon>Magnoliopsida</taxon>
        <taxon>eudicotyledons</taxon>
        <taxon>Gunneridae</taxon>
        <taxon>Pentapetalae</taxon>
        <taxon>rosids</taxon>
        <taxon>malvids</taxon>
        <taxon>Malvales</taxon>
        <taxon>Malvaceae</taxon>
        <taxon>Byttnerioideae</taxon>
        <taxon>Theobroma</taxon>
    </lineage>
</organism>
<dbReference type="HOGENOM" id="CLU_2799153_0_0_1"/>
<evidence type="ECO:0000313" key="2">
    <source>
        <dbReference type="Proteomes" id="UP000026915"/>
    </source>
</evidence>
<accession>A0A061FME9</accession>
<dbReference type="Proteomes" id="UP000026915">
    <property type="component" value="Chromosome 8"/>
</dbReference>
<dbReference type="Gramene" id="EOY15649">
    <property type="protein sequence ID" value="EOY15649"/>
    <property type="gene ID" value="TCM_034648"/>
</dbReference>
<dbReference type="AlphaFoldDB" id="A0A061FME9"/>
<proteinExistence type="predicted"/>
<dbReference type="EMBL" id="CM001886">
    <property type="protein sequence ID" value="EOY15649.1"/>
    <property type="molecule type" value="Genomic_DNA"/>
</dbReference>
<gene>
    <name evidence="1" type="ORF">TCM_034648</name>
</gene>
<name>A0A061FME9_THECC</name>
<keyword evidence="2" id="KW-1185">Reference proteome</keyword>
<sequence length="68" mass="7464">MTEGSARVVSFTGSCSFPFFPCELFLSTNHRRTILSSLSLSFVCSTRDIGLEPAAKWGVLHPEAIKTK</sequence>
<evidence type="ECO:0000313" key="1">
    <source>
        <dbReference type="EMBL" id="EOY15649.1"/>
    </source>
</evidence>
<dbReference type="InParanoid" id="A0A061FME9"/>
<reference evidence="1 2" key="1">
    <citation type="journal article" date="2013" name="Genome Biol.">
        <title>The genome sequence of the most widely cultivated cacao type and its use to identify candidate genes regulating pod color.</title>
        <authorList>
            <person name="Motamayor J.C."/>
            <person name="Mockaitis K."/>
            <person name="Schmutz J."/>
            <person name="Haiminen N."/>
            <person name="Iii D.L."/>
            <person name="Cornejo O."/>
            <person name="Findley S.D."/>
            <person name="Zheng P."/>
            <person name="Utro F."/>
            <person name="Royaert S."/>
            <person name="Saski C."/>
            <person name="Jenkins J."/>
            <person name="Podicheti R."/>
            <person name="Zhao M."/>
            <person name="Scheffler B.E."/>
            <person name="Stack J.C."/>
            <person name="Feltus F.A."/>
            <person name="Mustiga G.M."/>
            <person name="Amores F."/>
            <person name="Phillips W."/>
            <person name="Marelli J.P."/>
            <person name="May G.D."/>
            <person name="Shapiro H."/>
            <person name="Ma J."/>
            <person name="Bustamante C.D."/>
            <person name="Schnell R.J."/>
            <person name="Main D."/>
            <person name="Gilbert D."/>
            <person name="Parida L."/>
            <person name="Kuhn D.N."/>
        </authorList>
    </citation>
    <scope>NUCLEOTIDE SEQUENCE [LARGE SCALE GENOMIC DNA]</scope>
    <source>
        <strain evidence="2">cv. Matina 1-6</strain>
    </source>
</reference>